<evidence type="ECO:0008006" key="3">
    <source>
        <dbReference type="Google" id="ProtNLM"/>
    </source>
</evidence>
<protein>
    <recommendedName>
        <fullName evidence="3">Ankyrin repeat protein</fullName>
    </recommendedName>
</protein>
<name>M6HK32_LEPIR</name>
<dbReference type="Proteomes" id="UP000012089">
    <property type="component" value="Unassembled WGS sequence"/>
</dbReference>
<reference evidence="1 2" key="1">
    <citation type="submission" date="2013-01" db="EMBL/GenBank/DDBJ databases">
        <authorList>
            <person name="Harkins D.M."/>
            <person name="Durkin A.S."/>
            <person name="Brinkac L.M."/>
            <person name="Haft D.H."/>
            <person name="Selengut J.D."/>
            <person name="Sanka R."/>
            <person name="DePew J."/>
            <person name="Purushe J."/>
            <person name="Tulsiani S.M."/>
            <person name="Graham G.C."/>
            <person name="Burns M.-A."/>
            <person name="Dohnt M.F."/>
            <person name="Smythe L.D."/>
            <person name="McKay D.B."/>
            <person name="Craig S.B."/>
            <person name="Vinetz J.M."/>
            <person name="Sutton G.G."/>
            <person name="Nierman W.C."/>
            <person name="Fouts D.E."/>
        </authorList>
    </citation>
    <scope>NUCLEOTIDE SEQUENCE [LARGE SCALE GENOMIC DNA]</scope>
    <source>
        <strain evidence="1 2">LT2156</strain>
    </source>
</reference>
<evidence type="ECO:0000313" key="1">
    <source>
        <dbReference type="EMBL" id="EMM97693.1"/>
    </source>
</evidence>
<gene>
    <name evidence="1" type="ORF">LEP1GSC158_3436</name>
</gene>
<comment type="caution">
    <text evidence="1">The sequence shown here is derived from an EMBL/GenBank/DDBJ whole genome shotgun (WGS) entry which is preliminary data.</text>
</comment>
<accession>M6HK32</accession>
<dbReference type="Gene3D" id="1.25.40.20">
    <property type="entry name" value="Ankyrin repeat-containing domain"/>
    <property type="match status" value="1"/>
</dbReference>
<evidence type="ECO:0000313" key="2">
    <source>
        <dbReference type="Proteomes" id="UP000012089"/>
    </source>
</evidence>
<dbReference type="AlphaFoldDB" id="M6HK32"/>
<dbReference type="EMBL" id="AFMF02000014">
    <property type="protein sequence ID" value="EMM97693.1"/>
    <property type="molecule type" value="Genomic_DNA"/>
</dbReference>
<sequence length="45" mass="4938">MECNICNCSSNVKLLIDAGADLQIQNNEGKTAKNILEETLKKQNS</sequence>
<dbReference type="InterPro" id="IPR036770">
    <property type="entry name" value="Ankyrin_rpt-contain_sf"/>
</dbReference>
<organism evidence="1 2">
    <name type="scientific">Leptospira interrogans serovar Zanoni str. LT2156</name>
    <dbReference type="NCBI Taxonomy" id="1001601"/>
    <lineage>
        <taxon>Bacteria</taxon>
        <taxon>Pseudomonadati</taxon>
        <taxon>Spirochaetota</taxon>
        <taxon>Spirochaetia</taxon>
        <taxon>Leptospirales</taxon>
        <taxon>Leptospiraceae</taxon>
        <taxon>Leptospira</taxon>
    </lineage>
</organism>
<dbReference type="SUPFAM" id="SSF48403">
    <property type="entry name" value="Ankyrin repeat"/>
    <property type="match status" value="1"/>
</dbReference>
<proteinExistence type="predicted"/>